<dbReference type="EMBL" id="MJIL01000040">
    <property type="protein sequence ID" value="OLQ81493.1"/>
    <property type="molecule type" value="Genomic_DNA"/>
</dbReference>
<evidence type="ECO:0000313" key="1">
    <source>
        <dbReference type="EMBL" id="OLQ81493.1"/>
    </source>
</evidence>
<dbReference type="AlphaFoldDB" id="A0A1Q9H1E7"/>
<accession>A0A1Q9H1E7</accession>
<gene>
    <name evidence="1" type="ORF">BIT28_14435</name>
</gene>
<dbReference type="Proteomes" id="UP000186905">
    <property type="component" value="Unassembled WGS sequence"/>
</dbReference>
<evidence type="ECO:0000313" key="2">
    <source>
        <dbReference type="Proteomes" id="UP000186905"/>
    </source>
</evidence>
<sequence length="130" mass="14860">MNLQIISADSYLLRSGFIEEASELARKAGVDVQYLDFSRYDSPEEALKNPDNMNFLHAIEDDTKPRLLWFDNCDSLAPLSCSLTYSLRSQLTTRLTNNIQSVFIAKKEALDLMFNNYSAAFYHSNFSITQ</sequence>
<comment type="caution">
    <text evidence="1">The sequence shown here is derived from an EMBL/GenBank/DDBJ whole genome shotgun (WGS) entry which is preliminary data.</text>
</comment>
<proteinExistence type="predicted"/>
<organism evidence="1 2">
    <name type="scientific">Photobacterium proteolyticum</name>
    <dbReference type="NCBI Taxonomy" id="1903952"/>
    <lineage>
        <taxon>Bacteria</taxon>
        <taxon>Pseudomonadati</taxon>
        <taxon>Pseudomonadota</taxon>
        <taxon>Gammaproteobacteria</taxon>
        <taxon>Vibrionales</taxon>
        <taxon>Vibrionaceae</taxon>
        <taxon>Photobacterium</taxon>
    </lineage>
</organism>
<keyword evidence="2" id="KW-1185">Reference proteome</keyword>
<reference evidence="1 2" key="1">
    <citation type="submission" date="2016-09" db="EMBL/GenBank/DDBJ databases">
        <title>Photobacterium proteolyticum sp. nov. a protease producing bacterium isolated from ocean sediments of Laizhou Bay.</title>
        <authorList>
            <person name="Li Y."/>
        </authorList>
    </citation>
    <scope>NUCLEOTIDE SEQUENCE [LARGE SCALE GENOMIC DNA]</scope>
    <source>
        <strain evidence="1 2">13-12</strain>
    </source>
</reference>
<protein>
    <submittedName>
        <fullName evidence="1">Uncharacterized protein</fullName>
    </submittedName>
</protein>
<dbReference type="OrthoDB" id="5875164at2"/>
<name>A0A1Q9H1E7_9GAMM</name>